<evidence type="ECO:0000313" key="14">
    <source>
        <dbReference type="Proteomes" id="UP000002320"/>
    </source>
</evidence>
<dbReference type="OMA" id="MILAREC"/>
<dbReference type="InParanoid" id="B0WMF6"/>
<dbReference type="EMBL" id="DS231997">
    <property type="protein sequence ID" value="EDS31013.1"/>
    <property type="molecule type" value="Genomic_DNA"/>
</dbReference>
<evidence type="ECO:0000256" key="1">
    <source>
        <dbReference type="ARBA" id="ARBA00004123"/>
    </source>
</evidence>
<evidence type="ECO:0000256" key="3">
    <source>
        <dbReference type="ARBA" id="ARBA00022737"/>
    </source>
</evidence>
<organism>
    <name type="scientific">Culex quinquefasciatus</name>
    <name type="common">Southern house mosquito</name>
    <name type="synonym">Culex pungens</name>
    <dbReference type="NCBI Taxonomy" id="7176"/>
    <lineage>
        <taxon>Eukaryota</taxon>
        <taxon>Metazoa</taxon>
        <taxon>Ecdysozoa</taxon>
        <taxon>Arthropoda</taxon>
        <taxon>Hexapoda</taxon>
        <taxon>Insecta</taxon>
        <taxon>Pterygota</taxon>
        <taxon>Neoptera</taxon>
        <taxon>Endopterygota</taxon>
        <taxon>Diptera</taxon>
        <taxon>Nematocera</taxon>
        <taxon>Culicoidea</taxon>
        <taxon>Culicidae</taxon>
        <taxon>Culicinae</taxon>
        <taxon>Culicini</taxon>
        <taxon>Culex</taxon>
        <taxon>Culex</taxon>
    </lineage>
</organism>
<dbReference type="EnsemblMetazoa" id="CPIJ008394-RA">
    <property type="protein sequence ID" value="CPIJ008394-PA"/>
    <property type="gene ID" value="CPIJ008394"/>
</dbReference>
<evidence type="ECO:0000256" key="4">
    <source>
        <dbReference type="ARBA" id="ARBA00022771"/>
    </source>
</evidence>
<comment type="subcellular location">
    <subcellularLocation>
        <location evidence="1">Nucleus</location>
    </subcellularLocation>
</comment>
<dbReference type="InterPro" id="IPR001965">
    <property type="entry name" value="Znf_PHD"/>
</dbReference>
<keyword evidence="7" id="KW-0804">Transcription</keyword>
<keyword evidence="8" id="KW-0539">Nucleus</keyword>
<evidence type="ECO:0000256" key="9">
    <source>
        <dbReference type="PROSITE-ProRule" id="PRU00146"/>
    </source>
</evidence>
<keyword evidence="14" id="KW-1185">Reference proteome</keyword>
<reference evidence="13" key="2">
    <citation type="submission" date="2021-02" db="UniProtKB">
        <authorList>
            <consortium name="EnsemblMetazoa"/>
        </authorList>
    </citation>
    <scope>IDENTIFICATION</scope>
    <source>
        <strain evidence="13">JHB</strain>
    </source>
</reference>
<dbReference type="VEuPathDB" id="VectorBase:CQUJHB002983"/>
<feature type="compositionally biased region" description="Acidic residues" evidence="10">
    <location>
        <begin position="354"/>
        <end position="377"/>
    </location>
</feature>
<evidence type="ECO:0000259" key="11">
    <source>
        <dbReference type="PROSITE" id="PS50016"/>
    </source>
</evidence>
<gene>
    <name evidence="13" type="primary">6040504</name>
    <name evidence="12" type="ORF">CpipJ_CPIJ008394</name>
</gene>
<keyword evidence="2" id="KW-0479">Metal-binding</keyword>
<dbReference type="KEGG" id="cqu:CpipJ_CPIJ008394"/>
<dbReference type="Proteomes" id="UP000002320">
    <property type="component" value="Unassembled WGS sequence"/>
</dbReference>
<name>B0WMF6_CULQU</name>
<dbReference type="eggNOG" id="KOG2747">
    <property type="taxonomic scope" value="Eukaryota"/>
</dbReference>
<sequence>MTIFRRQHLRDPLATPLSSLQLFEEDTRMSGDFNFTTPMRMVSGGCYNDESQSSFLSSASVTQDNNGSVQTILTTHSARKPKAKMEVGDVNGQVEFTAGMLAEYEWPQPTAGNSRAPSDTYMIQEQIAEYLDVKSFKRKYPDLMRRPVDMEERNYIMEQGLASEKMCDLGLTAVYASEVLDIMCNDYPDKYEEYKRFQREKHYMDRQKYLRTAAAAAAAEGVDRSQLQKDRAIESASSWNAMMNKERRDTRRSCMDLQTYVVQVPRIQQVPQVKPTSQAGHYPVALVPGQFSEYYHTYSPEELACYPINTALLDPQQLKEILRSDRYQKLLAEVASASDSDGGSSSDGSSSDSDLSDDDSSSDSDDSSSSGDSEDSDVQQKSATPLRKPAASSNHNTRLRGPLPKTPATTKPTNTTATVTKSQASNPHLCAVCSGPQNKNKFSKPERFIRCNVCRRRAHPSCIDMSGKMFKRAQEYAWQCSDCKACEKCNRRATAEPVVVAASTTRLRMVFCDQCDRGYHLPCIGLRNVPDVGLGLIPEDPGGIFRDEICLITPFVGREVNVGPGLT</sequence>
<dbReference type="InterPro" id="IPR019787">
    <property type="entry name" value="Znf_PHD-finger"/>
</dbReference>
<feature type="region of interest" description="Disordered" evidence="10">
    <location>
        <begin position="335"/>
        <end position="421"/>
    </location>
</feature>
<keyword evidence="3" id="KW-0677">Repeat</keyword>
<evidence type="ECO:0000256" key="7">
    <source>
        <dbReference type="ARBA" id="ARBA00023163"/>
    </source>
</evidence>
<evidence type="ECO:0000313" key="13">
    <source>
        <dbReference type="EnsemblMetazoa" id="CPIJ008394-PA"/>
    </source>
</evidence>
<dbReference type="SMART" id="SM00249">
    <property type="entry name" value="PHD"/>
    <property type="match status" value="2"/>
</dbReference>
<dbReference type="VEuPathDB" id="VectorBase:CPIJ008394"/>
<dbReference type="GO" id="GO:0007399">
    <property type="term" value="P:nervous system development"/>
    <property type="evidence" value="ECO:0007669"/>
    <property type="project" value="TreeGrafter"/>
</dbReference>
<evidence type="ECO:0000256" key="5">
    <source>
        <dbReference type="ARBA" id="ARBA00022833"/>
    </source>
</evidence>
<keyword evidence="5" id="KW-0862">Zinc</keyword>
<evidence type="ECO:0000256" key="10">
    <source>
        <dbReference type="SAM" id="MobiDB-lite"/>
    </source>
</evidence>
<dbReference type="PANTHER" id="PTHR45888:SF5">
    <property type="entry name" value="D4, ISOFORM A"/>
    <property type="match status" value="1"/>
</dbReference>
<dbReference type="HOGENOM" id="CLU_028634_2_0_1"/>
<feature type="compositionally biased region" description="Low complexity" evidence="10">
    <location>
        <begin position="338"/>
        <end position="353"/>
    </location>
</feature>
<dbReference type="OrthoDB" id="1903104at2759"/>
<dbReference type="InterPro" id="IPR011011">
    <property type="entry name" value="Znf_FYVE_PHD"/>
</dbReference>
<evidence type="ECO:0000256" key="6">
    <source>
        <dbReference type="ARBA" id="ARBA00023015"/>
    </source>
</evidence>
<dbReference type="PANTHER" id="PTHR45888">
    <property type="entry name" value="HL01030P-RELATED"/>
    <property type="match status" value="1"/>
</dbReference>
<dbReference type="eggNOG" id="KOG1512">
    <property type="taxonomic scope" value="Eukaryota"/>
</dbReference>
<proteinExistence type="predicted"/>
<dbReference type="STRING" id="7176.B0WMF6"/>
<accession>B0WMF6</accession>
<keyword evidence="6" id="KW-0805">Transcription regulation</keyword>
<dbReference type="InterPro" id="IPR013083">
    <property type="entry name" value="Znf_RING/FYVE/PHD"/>
</dbReference>
<dbReference type="AlphaFoldDB" id="B0WMF6"/>
<dbReference type="Gene3D" id="3.30.40.10">
    <property type="entry name" value="Zinc/RING finger domain, C3HC4 (zinc finger)"/>
    <property type="match status" value="1"/>
</dbReference>
<feature type="domain" description="PHD-type" evidence="11">
    <location>
        <begin position="427"/>
        <end position="486"/>
    </location>
</feature>
<dbReference type="GO" id="GO:0008270">
    <property type="term" value="F:zinc ion binding"/>
    <property type="evidence" value="ECO:0007669"/>
    <property type="project" value="UniProtKB-KW"/>
</dbReference>
<feature type="compositionally biased region" description="Low complexity" evidence="10">
    <location>
        <begin position="406"/>
        <end position="421"/>
    </location>
</feature>
<evidence type="ECO:0000256" key="2">
    <source>
        <dbReference type="ARBA" id="ARBA00022723"/>
    </source>
</evidence>
<dbReference type="CDD" id="cd21085">
    <property type="entry name" value="WH_NTD_PHF10"/>
    <property type="match status" value="1"/>
</dbReference>
<keyword evidence="4 9" id="KW-0863">Zinc-finger</keyword>
<protein>
    <submittedName>
        <fullName evidence="12 13">PHD finger protein 10</fullName>
    </submittedName>
</protein>
<evidence type="ECO:0000256" key="8">
    <source>
        <dbReference type="ARBA" id="ARBA00023242"/>
    </source>
</evidence>
<dbReference type="GO" id="GO:0071565">
    <property type="term" value="C:nBAF complex"/>
    <property type="evidence" value="ECO:0007669"/>
    <property type="project" value="TreeGrafter"/>
</dbReference>
<dbReference type="PROSITE" id="PS50016">
    <property type="entry name" value="ZF_PHD_2"/>
    <property type="match status" value="1"/>
</dbReference>
<reference evidence="12" key="1">
    <citation type="submission" date="2007-03" db="EMBL/GenBank/DDBJ databases">
        <title>Annotation of Culex pipiens quinquefasciatus.</title>
        <authorList>
            <consortium name="The Broad Institute Genome Sequencing Platform"/>
            <person name="Atkinson P.W."/>
            <person name="Hemingway J."/>
            <person name="Christensen B.M."/>
            <person name="Higgs S."/>
            <person name="Kodira C."/>
            <person name="Hannick L."/>
            <person name="Megy K."/>
            <person name="O'Leary S."/>
            <person name="Pearson M."/>
            <person name="Haas B.J."/>
            <person name="Mauceli E."/>
            <person name="Wortman J.R."/>
            <person name="Lee N.H."/>
            <person name="Guigo R."/>
            <person name="Stanke M."/>
            <person name="Alvarado L."/>
            <person name="Amedeo P."/>
            <person name="Antoine C.H."/>
            <person name="Arensburger P."/>
            <person name="Bidwell S.L."/>
            <person name="Crawford M."/>
            <person name="Camaro F."/>
            <person name="Devon K."/>
            <person name="Engels R."/>
            <person name="Hammond M."/>
            <person name="Howarth C."/>
            <person name="Koehrsen M."/>
            <person name="Lawson D."/>
            <person name="Montgomery P."/>
            <person name="Nene V."/>
            <person name="Nusbaum C."/>
            <person name="Puiu D."/>
            <person name="Romero-Severson J."/>
            <person name="Severson D.W."/>
            <person name="Shumway M."/>
            <person name="Sisk P."/>
            <person name="Stolte C."/>
            <person name="Zeng Q."/>
            <person name="Eisenstadt E."/>
            <person name="Fraser-Liggett C."/>
            <person name="Strausberg R."/>
            <person name="Galagan J."/>
            <person name="Birren B."/>
            <person name="Collins F.H."/>
        </authorList>
    </citation>
    <scope>NUCLEOTIDE SEQUENCE [LARGE SCALE GENOMIC DNA]</scope>
    <source>
        <strain evidence="12">JHB</strain>
    </source>
</reference>
<dbReference type="SUPFAM" id="SSF57903">
    <property type="entry name" value="FYVE/PHD zinc finger"/>
    <property type="match status" value="2"/>
</dbReference>
<evidence type="ECO:0000313" key="12">
    <source>
        <dbReference type="EMBL" id="EDS31013.1"/>
    </source>
</evidence>